<dbReference type="PROSITE" id="PS50146">
    <property type="entry name" value="DAGK"/>
    <property type="match status" value="1"/>
</dbReference>
<accession>A0A3A3FNS0</accession>
<dbReference type="Gene3D" id="3.40.50.10330">
    <property type="entry name" value="Probable inorganic polyphosphate/atp-NAD kinase, domain 1"/>
    <property type="match status" value="1"/>
</dbReference>
<dbReference type="InterPro" id="IPR017438">
    <property type="entry name" value="ATP-NAD_kinase_N"/>
</dbReference>
<keyword evidence="3 6" id="KW-0418">Kinase</keyword>
<dbReference type="Gene3D" id="2.60.200.40">
    <property type="match status" value="1"/>
</dbReference>
<protein>
    <submittedName>
        <fullName evidence="6">Diacylglycerol kinase</fullName>
    </submittedName>
</protein>
<dbReference type="InterPro" id="IPR045540">
    <property type="entry name" value="YegS/DAGK_C"/>
</dbReference>
<dbReference type="EMBL" id="QYUO01000002">
    <property type="protein sequence ID" value="RJF96135.1"/>
    <property type="molecule type" value="Genomic_DNA"/>
</dbReference>
<sequence length="328" mass="35853">MASHPRQALRFHIIVNARSGRMDAQSKCATIRKILDECGRDYILHVVHDAKALRAIAKKTVDEARRDGGVVVIAGGDGSINMVAQAVLGSGCTFAVLPQGTFNYFGRTHGIPEDLEQAVRAMLMASVCPVQVGMVNNRIFLVNASLGLYPKLLEDREVYKRQLGRSRLVALWSAIVTIWRQHRNLRIRIDQDGETRDLLTQTVFVGNNRLQLEQVGIPPAAQPGDGRLAVVTLRPVGKFSLFGLLLRGAAGTLDAADSVDSFAATDMTIKPRFALSAWSKVALDGEIFWLRSPLRFKVASEPLLLLKPANAATGVADGLHYGHENIDK</sequence>
<reference evidence="7" key="1">
    <citation type="submission" date="2018-09" db="EMBL/GenBank/DDBJ databases">
        <authorList>
            <person name="Zhu H."/>
        </authorList>
    </citation>
    <scope>NUCLEOTIDE SEQUENCE [LARGE SCALE GENOMIC DNA]</scope>
    <source>
        <strain evidence="7">K1R23-30</strain>
    </source>
</reference>
<dbReference type="GO" id="GO:0016301">
    <property type="term" value="F:kinase activity"/>
    <property type="evidence" value="ECO:0007669"/>
    <property type="project" value="UniProtKB-KW"/>
</dbReference>
<name>A0A3A3FNS0_9BURK</name>
<keyword evidence="7" id="KW-1185">Reference proteome</keyword>
<gene>
    <name evidence="6" type="ORF">D3871_22640</name>
</gene>
<evidence type="ECO:0000256" key="2">
    <source>
        <dbReference type="ARBA" id="ARBA00022741"/>
    </source>
</evidence>
<dbReference type="OrthoDB" id="142078at2"/>
<evidence type="ECO:0000256" key="3">
    <source>
        <dbReference type="ARBA" id="ARBA00022777"/>
    </source>
</evidence>
<comment type="caution">
    <text evidence="6">The sequence shown here is derived from an EMBL/GenBank/DDBJ whole genome shotgun (WGS) entry which is preliminary data.</text>
</comment>
<dbReference type="InterPro" id="IPR001206">
    <property type="entry name" value="Diacylglycerol_kinase_cat_dom"/>
</dbReference>
<dbReference type="InterPro" id="IPR050187">
    <property type="entry name" value="Lipid_Phosphate_FormReg"/>
</dbReference>
<proteinExistence type="predicted"/>
<keyword evidence="4" id="KW-0067">ATP-binding</keyword>
<dbReference type="PANTHER" id="PTHR12358:SF54">
    <property type="entry name" value="SPHINGOSINE KINASE RELATED PROTEIN"/>
    <property type="match status" value="1"/>
</dbReference>
<evidence type="ECO:0000313" key="6">
    <source>
        <dbReference type="EMBL" id="RJF96135.1"/>
    </source>
</evidence>
<dbReference type="Proteomes" id="UP000265955">
    <property type="component" value="Unassembled WGS sequence"/>
</dbReference>
<dbReference type="AlphaFoldDB" id="A0A3A3FNS0"/>
<dbReference type="GO" id="GO:0005524">
    <property type="term" value="F:ATP binding"/>
    <property type="evidence" value="ECO:0007669"/>
    <property type="project" value="UniProtKB-KW"/>
</dbReference>
<keyword evidence="2" id="KW-0547">Nucleotide-binding</keyword>
<organism evidence="6 7">
    <name type="scientific">Noviherbaspirillum saxi</name>
    <dbReference type="NCBI Taxonomy" id="2320863"/>
    <lineage>
        <taxon>Bacteria</taxon>
        <taxon>Pseudomonadati</taxon>
        <taxon>Pseudomonadota</taxon>
        <taxon>Betaproteobacteria</taxon>
        <taxon>Burkholderiales</taxon>
        <taxon>Oxalobacteraceae</taxon>
        <taxon>Noviherbaspirillum</taxon>
    </lineage>
</organism>
<dbReference type="PANTHER" id="PTHR12358">
    <property type="entry name" value="SPHINGOSINE KINASE"/>
    <property type="match status" value="1"/>
</dbReference>
<evidence type="ECO:0000313" key="7">
    <source>
        <dbReference type="Proteomes" id="UP000265955"/>
    </source>
</evidence>
<evidence type="ECO:0000256" key="4">
    <source>
        <dbReference type="ARBA" id="ARBA00022840"/>
    </source>
</evidence>
<dbReference type="Pfam" id="PF00781">
    <property type="entry name" value="DAGK_cat"/>
    <property type="match status" value="1"/>
</dbReference>
<evidence type="ECO:0000259" key="5">
    <source>
        <dbReference type="PROSITE" id="PS50146"/>
    </source>
</evidence>
<keyword evidence="1" id="KW-0808">Transferase</keyword>
<dbReference type="SUPFAM" id="SSF111331">
    <property type="entry name" value="NAD kinase/diacylglycerol kinase-like"/>
    <property type="match status" value="1"/>
</dbReference>
<dbReference type="InterPro" id="IPR016064">
    <property type="entry name" value="NAD/diacylglycerol_kinase_sf"/>
</dbReference>
<evidence type="ECO:0000256" key="1">
    <source>
        <dbReference type="ARBA" id="ARBA00022679"/>
    </source>
</evidence>
<feature type="domain" description="DAGKc" evidence="5">
    <location>
        <begin position="6"/>
        <end position="139"/>
    </location>
</feature>
<dbReference type="Pfam" id="PF19279">
    <property type="entry name" value="YegS_C"/>
    <property type="match status" value="1"/>
</dbReference>
<dbReference type="RefSeq" id="WP_119771281.1">
    <property type="nucleotide sequence ID" value="NZ_QYUO01000002.1"/>
</dbReference>